<dbReference type="PROSITE" id="PS51471">
    <property type="entry name" value="FE2OG_OXY"/>
    <property type="match status" value="1"/>
</dbReference>
<name>A0A4P9YGU5_ROZAC</name>
<protein>
    <submittedName>
        <fullName evidence="2">Alkylated DNA repair protein</fullName>
    </submittedName>
</protein>
<dbReference type="AlphaFoldDB" id="A0A4P9YGU5"/>
<dbReference type="InterPro" id="IPR032857">
    <property type="entry name" value="ALKBH4"/>
</dbReference>
<dbReference type="InterPro" id="IPR005123">
    <property type="entry name" value="Oxoglu/Fe-dep_dioxygenase_dom"/>
</dbReference>
<dbReference type="Pfam" id="PF13532">
    <property type="entry name" value="2OG-FeII_Oxy_2"/>
    <property type="match status" value="1"/>
</dbReference>
<evidence type="ECO:0000259" key="1">
    <source>
        <dbReference type="PROSITE" id="PS51471"/>
    </source>
</evidence>
<dbReference type="EMBL" id="ML005376">
    <property type="protein sequence ID" value="RKP18753.1"/>
    <property type="molecule type" value="Genomic_DNA"/>
</dbReference>
<organism evidence="2 3">
    <name type="scientific">Rozella allomycis (strain CSF55)</name>
    <dbReference type="NCBI Taxonomy" id="988480"/>
    <lineage>
        <taxon>Eukaryota</taxon>
        <taxon>Fungi</taxon>
        <taxon>Fungi incertae sedis</taxon>
        <taxon>Cryptomycota</taxon>
        <taxon>Cryptomycota incertae sedis</taxon>
        <taxon>Rozella</taxon>
    </lineage>
</organism>
<dbReference type="PANTHER" id="PTHR12463:SF1">
    <property type="entry name" value="2-OXOGLUTARATE AND FE-DEPENDENT OXYGENASE FAMILY PROTEIN"/>
    <property type="match status" value="1"/>
</dbReference>
<reference evidence="3" key="1">
    <citation type="journal article" date="2018" name="Nat. Microbiol.">
        <title>Leveraging single-cell genomics to expand the fungal tree of life.</title>
        <authorList>
            <person name="Ahrendt S.R."/>
            <person name="Quandt C.A."/>
            <person name="Ciobanu D."/>
            <person name="Clum A."/>
            <person name="Salamov A."/>
            <person name="Andreopoulos B."/>
            <person name="Cheng J.F."/>
            <person name="Woyke T."/>
            <person name="Pelin A."/>
            <person name="Henrissat B."/>
            <person name="Reynolds N.K."/>
            <person name="Benny G.L."/>
            <person name="Smith M.E."/>
            <person name="James T.Y."/>
            <person name="Grigoriev I.V."/>
        </authorList>
    </citation>
    <scope>NUCLEOTIDE SEQUENCE [LARGE SCALE GENOMIC DNA]</scope>
    <source>
        <strain evidence="3">CSF55</strain>
    </source>
</reference>
<dbReference type="GO" id="GO:0032451">
    <property type="term" value="F:demethylase activity"/>
    <property type="evidence" value="ECO:0007669"/>
    <property type="project" value="TreeGrafter"/>
</dbReference>
<proteinExistence type="predicted"/>
<accession>A0A4P9YGU5</accession>
<dbReference type="GO" id="GO:0070988">
    <property type="term" value="P:demethylation"/>
    <property type="evidence" value="ECO:0007669"/>
    <property type="project" value="InterPro"/>
</dbReference>
<evidence type="ECO:0000313" key="2">
    <source>
        <dbReference type="EMBL" id="RKP18753.1"/>
    </source>
</evidence>
<dbReference type="Gene3D" id="2.60.120.590">
    <property type="entry name" value="Alpha-ketoglutarate-dependent dioxygenase AlkB-like"/>
    <property type="match status" value="1"/>
</dbReference>
<dbReference type="InterPro" id="IPR037151">
    <property type="entry name" value="AlkB-like_sf"/>
</dbReference>
<sequence>MIPGLRYFKNFITEDEEKYILDYIDGNPWTGRGMGANPQMKRLTQHYGYTFSYQNRCVDNNSKALEIPKFCDTMFPRMKEYGLPLSSEPFNMVIVNEYLPGQGIMPHVDAPIFGKCIASLSLLSPCVMKFERVDKLDDFRIMLEPRSLIVMQGDARYIYKHSISKNLQENFNGETIERKRRISLTFRSLKSSE</sequence>
<dbReference type="PANTHER" id="PTHR12463">
    <property type="entry name" value="OXYGENASE-RELATED"/>
    <property type="match status" value="1"/>
</dbReference>
<dbReference type="Proteomes" id="UP000281549">
    <property type="component" value="Unassembled WGS sequence"/>
</dbReference>
<evidence type="ECO:0000313" key="3">
    <source>
        <dbReference type="Proteomes" id="UP000281549"/>
    </source>
</evidence>
<dbReference type="SUPFAM" id="SSF51197">
    <property type="entry name" value="Clavaminate synthase-like"/>
    <property type="match status" value="1"/>
</dbReference>
<dbReference type="InterPro" id="IPR027450">
    <property type="entry name" value="AlkB-like"/>
</dbReference>
<gene>
    <name evidence="2" type="ORF">ROZALSC1DRAFT_14802</name>
</gene>
<dbReference type="GO" id="GO:0016491">
    <property type="term" value="F:oxidoreductase activity"/>
    <property type="evidence" value="ECO:0007669"/>
    <property type="project" value="TreeGrafter"/>
</dbReference>
<feature type="domain" description="Fe2OG dioxygenase" evidence="1">
    <location>
        <begin position="89"/>
        <end position="190"/>
    </location>
</feature>